<accession>A0AC61RZ90</accession>
<evidence type="ECO:0000313" key="2">
    <source>
        <dbReference type="Proteomes" id="UP000304953"/>
    </source>
</evidence>
<name>A0AC61RZ90_9FIRM</name>
<evidence type="ECO:0000313" key="1">
    <source>
        <dbReference type="EMBL" id="TGY97346.1"/>
    </source>
</evidence>
<dbReference type="EMBL" id="SRYA01000008">
    <property type="protein sequence ID" value="TGY97346.1"/>
    <property type="molecule type" value="Genomic_DNA"/>
</dbReference>
<gene>
    <name evidence="1" type="ORF">E5329_05405</name>
</gene>
<comment type="caution">
    <text evidence="1">The sequence shown here is derived from an EMBL/GenBank/DDBJ whole genome shotgun (WGS) entry which is preliminary data.</text>
</comment>
<proteinExistence type="predicted"/>
<dbReference type="Proteomes" id="UP000304953">
    <property type="component" value="Unassembled WGS sequence"/>
</dbReference>
<protein>
    <submittedName>
        <fullName evidence="1">Uncharacterized protein</fullName>
    </submittedName>
</protein>
<sequence>MTAFSIPDVKEFMNIFLRTDTFDSFLLREGAITTCMTYLLDGRAKADFFSPEDDPYPLVSQEEYIPFSLVRPICFDIIKGKRTPLAFKFVFQLSAENQKRTAASIHSSLSPEDISGMYLNLKYQNQQLICTTGISCHIFSMDKSLEYAWDDMVKRFFRKRQIAFEPLN</sequence>
<organism evidence="1 2">
    <name type="scientific">Petralouisia muris</name>
    <dbReference type="NCBI Taxonomy" id="3032872"/>
    <lineage>
        <taxon>Bacteria</taxon>
        <taxon>Bacillati</taxon>
        <taxon>Bacillota</taxon>
        <taxon>Clostridia</taxon>
        <taxon>Lachnospirales</taxon>
        <taxon>Lachnospiraceae</taxon>
        <taxon>Petralouisia</taxon>
    </lineage>
</organism>
<keyword evidence="2" id="KW-1185">Reference proteome</keyword>
<reference evidence="1" key="1">
    <citation type="submission" date="2019-04" db="EMBL/GenBank/DDBJ databases">
        <title>Microbes associate with the intestines of laboratory mice.</title>
        <authorList>
            <person name="Navarre W."/>
            <person name="Wong E."/>
            <person name="Huang K."/>
            <person name="Tropini C."/>
            <person name="Ng K."/>
            <person name="Yu B."/>
        </authorList>
    </citation>
    <scope>NUCLEOTIDE SEQUENCE</scope>
    <source>
        <strain evidence="1">NM01_1-7b</strain>
    </source>
</reference>